<evidence type="ECO:0000256" key="2">
    <source>
        <dbReference type="ARBA" id="ARBA00022448"/>
    </source>
</evidence>
<dbReference type="PANTHER" id="PTHR30222:SF12">
    <property type="entry name" value="NORSPERMIDINE SENSOR"/>
    <property type="match status" value="1"/>
</dbReference>
<evidence type="ECO:0000256" key="5">
    <source>
        <dbReference type="PIRNR" id="PIRNR019574"/>
    </source>
</evidence>
<evidence type="ECO:0000256" key="6">
    <source>
        <dbReference type="SAM" id="SignalP"/>
    </source>
</evidence>
<reference evidence="8 9" key="2">
    <citation type="submission" date="2017-06" db="EMBL/GenBank/DDBJ databases">
        <authorList>
            <person name="Kim H.J."/>
            <person name="Triplett B.A."/>
        </authorList>
    </citation>
    <scope>NUCLEOTIDE SEQUENCE [LARGE SCALE GENOMIC DNA]</scope>
    <source>
        <strain evidence="8">Kingella_eburonensis</strain>
    </source>
</reference>
<evidence type="ECO:0000256" key="4">
    <source>
        <dbReference type="ARBA" id="ARBA00022764"/>
    </source>
</evidence>
<keyword evidence="2 5" id="KW-0813">Transport</keyword>
<evidence type="ECO:0000313" key="9">
    <source>
        <dbReference type="Proteomes" id="UP000215450"/>
    </source>
</evidence>
<evidence type="ECO:0000256" key="3">
    <source>
        <dbReference type="ARBA" id="ARBA00022729"/>
    </source>
</evidence>
<feature type="chain" id="PRO_5015075189" description="Putrescine-binding periplasmic protein" evidence="6">
    <location>
        <begin position="19"/>
        <end position="387"/>
    </location>
</feature>
<comment type="subcellular location">
    <subcellularLocation>
        <location evidence="1 5">Periplasm</location>
    </subcellularLocation>
</comment>
<evidence type="ECO:0000256" key="1">
    <source>
        <dbReference type="ARBA" id="ARBA00004418"/>
    </source>
</evidence>
<dbReference type="Pfam" id="PF13416">
    <property type="entry name" value="SBP_bac_8"/>
    <property type="match status" value="1"/>
</dbReference>
<protein>
    <recommendedName>
        <fullName evidence="5">Putrescine-binding periplasmic protein</fullName>
    </recommendedName>
</protein>
<dbReference type="RefSeq" id="WP_095062848.1">
    <property type="nucleotide sequence ID" value="NZ_FXUV02000087.1"/>
</dbReference>
<dbReference type="PANTHER" id="PTHR30222">
    <property type="entry name" value="SPERMIDINE/PUTRESCINE-BINDING PERIPLASMIC PROTEIN"/>
    <property type="match status" value="1"/>
</dbReference>
<dbReference type="EMBL" id="FXUV01000030">
    <property type="protein sequence ID" value="SMQ12722.1"/>
    <property type="molecule type" value="Genomic_DNA"/>
</dbReference>
<comment type="similarity">
    <text evidence="5">Belongs to the bacterial solute-binding protein PotD/PotF family.</text>
</comment>
<dbReference type="InterPro" id="IPR006059">
    <property type="entry name" value="SBP"/>
</dbReference>
<name>A0A238HH70_9NEIS</name>
<keyword evidence="3 6" id="KW-0732">Signal</keyword>
<dbReference type="PIRSF" id="PIRSF019574">
    <property type="entry name" value="Periplasmic_polyamine_BP"/>
    <property type="match status" value="1"/>
</dbReference>
<dbReference type="AlphaFoldDB" id="A0A238HH70"/>
<dbReference type="CDD" id="cd13659">
    <property type="entry name" value="PBP2_PotF"/>
    <property type="match status" value="1"/>
</dbReference>
<keyword evidence="9" id="KW-1185">Reference proteome</keyword>
<dbReference type="Proteomes" id="UP000215450">
    <property type="component" value="Unassembled WGS sequence"/>
</dbReference>
<evidence type="ECO:0000313" key="7">
    <source>
        <dbReference type="EMBL" id="SMQ12722.1"/>
    </source>
</evidence>
<dbReference type="STRING" id="1522312.GCA_900177895_00282"/>
<proteinExistence type="inferred from homology"/>
<feature type="signal peptide" evidence="6">
    <location>
        <begin position="1"/>
        <end position="18"/>
    </location>
</feature>
<dbReference type="GO" id="GO:0042597">
    <property type="term" value="C:periplasmic space"/>
    <property type="evidence" value="ECO:0007669"/>
    <property type="project" value="UniProtKB-SubCell"/>
</dbReference>
<organism evidence="7">
    <name type="scientific">Kingella negevensis</name>
    <dbReference type="NCBI Taxonomy" id="1522312"/>
    <lineage>
        <taxon>Bacteria</taxon>
        <taxon>Pseudomonadati</taxon>
        <taxon>Pseudomonadota</taxon>
        <taxon>Betaproteobacteria</taxon>
        <taxon>Neisseriales</taxon>
        <taxon>Neisseriaceae</taxon>
        <taxon>Kingella</taxon>
    </lineage>
</organism>
<dbReference type="PRINTS" id="PR00909">
    <property type="entry name" value="SPERMDNBNDNG"/>
</dbReference>
<evidence type="ECO:0000313" key="8">
    <source>
        <dbReference type="EMBL" id="SNB84586.1"/>
    </source>
</evidence>
<dbReference type="InterPro" id="IPR001188">
    <property type="entry name" value="Sperm_putr-bd"/>
</dbReference>
<dbReference type="PROSITE" id="PS51257">
    <property type="entry name" value="PROKAR_LIPOPROTEIN"/>
    <property type="match status" value="1"/>
</dbReference>
<dbReference type="GO" id="GO:0019808">
    <property type="term" value="F:polyamine binding"/>
    <property type="evidence" value="ECO:0007669"/>
    <property type="project" value="InterPro"/>
</dbReference>
<dbReference type="SUPFAM" id="SSF53850">
    <property type="entry name" value="Periplasmic binding protein-like II"/>
    <property type="match status" value="1"/>
</dbReference>
<accession>A0A238HH70</accession>
<dbReference type="Gene3D" id="3.40.190.10">
    <property type="entry name" value="Periplasmic binding protein-like II"/>
    <property type="match status" value="2"/>
</dbReference>
<gene>
    <name evidence="7" type="primary">potF_1</name>
    <name evidence="7" type="ORF">KEBURONENSIS_00298</name>
    <name evidence="8" type="ORF">KEBURONENSIS_00660</name>
</gene>
<sequence>MNKTLLVAALALFLGACGGSDKKAQSAQGGNQAAASESANTPLAATNELNLYIWSDYSDPSTVTQFGKDNKLTINESFYDSNEMLEAKVLTGKSGYDLVAPSLSNVARQINAGAYRPIDKSQIPNYNNIDPSLLKMMAQVDPGNQYAVPYFWGINTLAINTDLVTKHLGTDKLPENEWDLVFNPEYTQKLKHCGISFFDSPTEQFPLVLNYIGKDPNSSNPDDYKAALEAMKKVRNDIKRFSSSGYIDNMAQGELCVAIGYGGDLNIAKRRAEEAGNNIHIKVLTPKSGVGIWVDSLMIPKDAKNVANAYKYINHTLDPVIAAKNSSYVTYAPSSLPAREHMDAELAKDESIFPNEQTMSHSFVVLPKSTEIMRLQNNLWLSLKANR</sequence>
<keyword evidence="4 5" id="KW-0574">Periplasm</keyword>
<dbReference type="GO" id="GO:0015846">
    <property type="term" value="P:polyamine transport"/>
    <property type="evidence" value="ECO:0007669"/>
    <property type="project" value="InterPro"/>
</dbReference>
<reference evidence="7" key="1">
    <citation type="submission" date="2017-05" db="EMBL/GenBank/DDBJ databases">
        <authorList>
            <person name="Song R."/>
            <person name="Chenine A.L."/>
            <person name="Ruprecht R.M."/>
        </authorList>
    </citation>
    <scope>NUCLEOTIDE SEQUENCE</scope>
    <source>
        <strain evidence="7">Kingella_eburonensis</strain>
    </source>
</reference>
<dbReference type="OrthoDB" id="9769319at2"/>
<dbReference type="EMBL" id="FXUV02000087">
    <property type="protein sequence ID" value="SNB84586.1"/>
    <property type="molecule type" value="Genomic_DNA"/>
</dbReference>
<comment type="function">
    <text evidence="5">Required for the activity of the bacterial periplasmic transport system of putrescine.</text>
</comment>